<proteinExistence type="predicted"/>
<keyword evidence="1" id="KW-0472">Membrane</keyword>
<keyword evidence="1" id="KW-1133">Transmembrane helix</keyword>
<evidence type="ECO:0000256" key="1">
    <source>
        <dbReference type="SAM" id="Phobius"/>
    </source>
</evidence>
<feature type="transmembrane region" description="Helical" evidence="1">
    <location>
        <begin position="31"/>
        <end position="47"/>
    </location>
</feature>
<accession>A0ABS2QPG7</accession>
<keyword evidence="1" id="KW-0812">Transmembrane</keyword>
<evidence type="ECO:0000313" key="3">
    <source>
        <dbReference type="Proteomes" id="UP000809829"/>
    </source>
</evidence>
<dbReference type="RefSeq" id="WP_205182618.1">
    <property type="nucleotide sequence ID" value="NZ_JAFBFC010000001.1"/>
</dbReference>
<reference evidence="2 3" key="1">
    <citation type="submission" date="2021-01" db="EMBL/GenBank/DDBJ databases">
        <title>Genomic Encyclopedia of Type Strains, Phase IV (KMG-IV): sequencing the most valuable type-strain genomes for metagenomic binning, comparative biology and taxonomic classification.</title>
        <authorList>
            <person name="Goeker M."/>
        </authorList>
    </citation>
    <scope>NUCLEOTIDE SEQUENCE [LARGE SCALE GENOMIC DNA]</scope>
    <source>
        <strain evidence="2 3">DSM 104297</strain>
    </source>
</reference>
<feature type="transmembrane region" description="Helical" evidence="1">
    <location>
        <begin position="6"/>
        <end position="24"/>
    </location>
</feature>
<sequence length="499" mass="57100">MTTFIFIGISSIVLFLVLYFLPLPYNKTGKIVIFSAAVLLSIIGLLANTILPIHTMLLIILLLLICCSYVLSKRLEVVGVKEEQMDSYYHSNVSEEKSDVEEEFSIGPAVPTLTLEKQSINNESPQLDDELIQHVMTKEEMDELFDHRSMNSEAVEHDSSTLENDQEEIPSLEEELDFVTPHYEEGEAPHLEEVDEDILTIDTIDSPLVMDIVVEEEVFVHPQVTEQEEVDEHVAEIAPVDDALPIMDELEESLLQVKDAVEDIEEDDFEDIQQLDEHDVLDGTEEIQVETEEVDENATKEMAEQVEEHFDVDELEAIEAAEKDALSTMLEQVEEKQENVNHASDEVEVLPEISTSNQKEHIEQLVNDSYNGKSEQEIMNFDEITIDETPELTEQEESELVTPAPIMNTAVWQTIIEQVNVYKQLLSKDEYERLLKDYLLAPLPREEYYVLAVMLVQHYIETSQRAEALNEIHVLQETYSDYPVLIAELQYLQEVANNN</sequence>
<dbReference type="Proteomes" id="UP000809829">
    <property type="component" value="Unassembled WGS sequence"/>
</dbReference>
<organism evidence="2 3">
    <name type="scientific">Priestia iocasae</name>
    <dbReference type="NCBI Taxonomy" id="2291674"/>
    <lineage>
        <taxon>Bacteria</taxon>
        <taxon>Bacillati</taxon>
        <taxon>Bacillota</taxon>
        <taxon>Bacilli</taxon>
        <taxon>Bacillales</taxon>
        <taxon>Bacillaceae</taxon>
        <taxon>Priestia</taxon>
    </lineage>
</organism>
<comment type="caution">
    <text evidence="2">The sequence shown here is derived from an EMBL/GenBank/DDBJ whole genome shotgun (WGS) entry which is preliminary data.</text>
</comment>
<keyword evidence="3" id="KW-1185">Reference proteome</keyword>
<gene>
    <name evidence="2" type="ORF">JOC83_000176</name>
</gene>
<dbReference type="EMBL" id="JAFBFC010000001">
    <property type="protein sequence ID" value="MBM7701350.1"/>
    <property type="molecule type" value="Genomic_DNA"/>
</dbReference>
<protein>
    <submittedName>
        <fullName evidence="2">Uncharacterized protein</fullName>
    </submittedName>
</protein>
<evidence type="ECO:0000313" key="2">
    <source>
        <dbReference type="EMBL" id="MBM7701350.1"/>
    </source>
</evidence>
<name>A0ABS2QPG7_9BACI</name>